<name>A0ABR8N5Y0_9ACTN</name>
<gene>
    <name evidence="1" type="ORF">IEZ26_01545</name>
</gene>
<accession>A0ABR8N5Y0</accession>
<evidence type="ECO:0000313" key="2">
    <source>
        <dbReference type="Proteomes" id="UP000618818"/>
    </source>
</evidence>
<evidence type="ECO:0000313" key="1">
    <source>
        <dbReference type="EMBL" id="MBD3923290.1"/>
    </source>
</evidence>
<keyword evidence="2" id="KW-1185">Reference proteome</keyword>
<organism evidence="1 2">
    <name type="scientific">Nocardioides cavernae</name>
    <dbReference type="NCBI Taxonomy" id="1921566"/>
    <lineage>
        <taxon>Bacteria</taxon>
        <taxon>Bacillati</taxon>
        <taxon>Actinomycetota</taxon>
        <taxon>Actinomycetes</taxon>
        <taxon>Propionibacteriales</taxon>
        <taxon>Nocardioidaceae</taxon>
        <taxon>Nocardioides</taxon>
    </lineage>
</organism>
<protein>
    <recommendedName>
        <fullName evidence="3">AbiEi antitoxin C-terminal domain-containing protein</fullName>
    </recommendedName>
</protein>
<sequence length="238" mass="26559">MEPIFDGRLTLKVADTVRGTWALPKWENVSVGRLPAAGLHIRESWVPIRLCRFMPYELGWLVQVGRARVEVRNKYLGRVVFPARSVVALQPGRTGLHFPELDDFCGLGVVIGAGQAEGLPVLQDGADLDVEPRRRTQYAGERIDMPGSHRLILAVAFRHLMVRDQAPPANVALAAAQRLGKSEQAVKNVMVSVRKKVNAERWLNLQTTDQLGHYLVRLTRNVTWDDLPPQLRDVGLPG</sequence>
<dbReference type="Proteomes" id="UP000618818">
    <property type="component" value="Unassembled WGS sequence"/>
</dbReference>
<dbReference type="EMBL" id="JACXYZ010000001">
    <property type="protein sequence ID" value="MBD3923290.1"/>
    <property type="molecule type" value="Genomic_DNA"/>
</dbReference>
<reference evidence="1 2" key="1">
    <citation type="submission" date="2020-09" db="EMBL/GenBank/DDBJ databases">
        <title>novel species in genus Nocardioides.</title>
        <authorList>
            <person name="Zhang G."/>
        </authorList>
    </citation>
    <scope>NUCLEOTIDE SEQUENCE [LARGE SCALE GENOMIC DNA]</scope>
    <source>
        <strain evidence="1 2">KCTC 39551</strain>
    </source>
</reference>
<evidence type="ECO:0008006" key="3">
    <source>
        <dbReference type="Google" id="ProtNLM"/>
    </source>
</evidence>
<comment type="caution">
    <text evidence="1">The sequence shown here is derived from an EMBL/GenBank/DDBJ whole genome shotgun (WGS) entry which is preliminary data.</text>
</comment>
<proteinExistence type="predicted"/>
<dbReference type="RefSeq" id="WP_191193177.1">
    <property type="nucleotide sequence ID" value="NZ_JACXYZ010000001.1"/>
</dbReference>